<keyword evidence="2" id="KW-1185">Reference proteome</keyword>
<gene>
    <name evidence="1" type="ORF">ACFS5P_18770</name>
</gene>
<reference evidence="2" key="1">
    <citation type="journal article" date="2019" name="Int. J. Syst. Evol. Microbiol.">
        <title>The Global Catalogue of Microorganisms (GCM) 10K type strain sequencing project: providing services to taxonomists for standard genome sequencing and annotation.</title>
        <authorList>
            <consortium name="The Broad Institute Genomics Platform"/>
            <consortium name="The Broad Institute Genome Sequencing Center for Infectious Disease"/>
            <person name="Wu L."/>
            <person name="Ma J."/>
        </authorList>
    </citation>
    <scope>NUCLEOTIDE SEQUENCE [LARGE SCALE GENOMIC DNA]</scope>
    <source>
        <strain evidence="2">KCTC 13528</strain>
    </source>
</reference>
<comment type="caution">
    <text evidence="1">The sequence shown here is derived from an EMBL/GenBank/DDBJ whole genome shotgun (WGS) entry which is preliminary data.</text>
</comment>
<evidence type="ECO:0000313" key="1">
    <source>
        <dbReference type="EMBL" id="MFD2913939.1"/>
    </source>
</evidence>
<protein>
    <submittedName>
        <fullName evidence="1">Uncharacterized protein</fullName>
    </submittedName>
</protein>
<evidence type="ECO:0000313" key="2">
    <source>
        <dbReference type="Proteomes" id="UP001597561"/>
    </source>
</evidence>
<proteinExistence type="predicted"/>
<accession>A0ABW5ZLR3</accession>
<dbReference type="Proteomes" id="UP001597561">
    <property type="component" value="Unassembled WGS sequence"/>
</dbReference>
<sequence>MDRALVESKWLYNNLLNDYQRQVIRETITEIDEKDEQYSLENFWEVDKDIGGMGGYNLPKNPVSNPFPFGIKRSIFRPLQYAASEMELRDIRYGARHVIQYVGMHLEATTKYYLIVNQKLGKLRHYNSTLGKVVRKLDQLKLLDDMTIKSLYVFIKIYNKSKHEINMDKTRERLFTVSDALVLYLTARILGQKILLQIDSKELDSSIEL</sequence>
<name>A0ABW5ZLR3_9BACL</name>
<dbReference type="EMBL" id="JBHUPG010000051">
    <property type="protein sequence ID" value="MFD2913939.1"/>
    <property type="molecule type" value="Genomic_DNA"/>
</dbReference>
<dbReference type="RefSeq" id="WP_204731061.1">
    <property type="nucleotide sequence ID" value="NZ_JAFBDK010000038.1"/>
</dbReference>
<organism evidence="1 2">
    <name type="scientific">Jeotgalibacillus terrae</name>
    <dbReference type="NCBI Taxonomy" id="587735"/>
    <lineage>
        <taxon>Bacteria</taxon>
        <taxon>Bacillati</taxon>
        <taxon>Bacillota</taxon>
        <taxon>Bacilli</taxon>
        <taxon>Bacillales</taxon>
        <taxon>Caryophanaceae</taxon>
        <taxon>Jeotgalibacillus</taxon>
    </lineage>
</organism>